<feature type="transmembrane region" description="Helical" evidence="7">
    <location>
        <begin position="162"/>
        <end position="183"/>
    </location>
</feature>
<proteinExistence type="predicted"/>
<comment type="subcellular location">
    <subcellularLocation>
        <location evidence="1">Membrane</location>
        <topology evidence="1">Multi-pass membrane protein</topology>
    </subcellularLocation>
</comment>
<organism evidence="9 10">
    <name type="scientific">Ramazzottius varieornatus</name>
    <name type="common">Water bear</name>
    <name type="synonym">Tardigrade</name>
    <dbReference type="NCBI Taxonomy" id="947166"/>
    <lineage>
        <taxon>Eukaryota</taxon>
        <taxon>Metazoa</taxon>
        <taxon>Ecdysozoa</taxon>
        <taxon>Tardigrada</taxon>
        <taxon>Eutardigrada</taxon>
        <taxon>Parachela</taxon>
        <taxon>Hypsibioidea</taxon>
        <taxon>Ramazzottiidae</taxon>
        <taxon>Ramazzottius</taxon>
    </lineage>
</organism>
<feature type="transmembrane region" description="Helical" evidence="7">
    <location>
        <begin position="195"/>
        <end position="213"/>
    </location>
</feature>
<dbReference type="OrthoDB" id="419616at2759"/>
<evidence type="ECO:0000256" key="2">
    <source>
        <dbReference type="ARBA" id="ARBA00022448"/>
    </source>
</evidence>
<feature type="transmembrane region" description="Helical" evidence="7">
    <location>
        <begin position="482"/>
        <end position="506"/>
    </location>
</feature>
<feature type="transmembrane region" description="Helical" evidence="7">
    <location>
        <begin position="225"/>
        <end position="245"/>
    </location>
</feature>
<feature type="transmembrane region" description="Helical" evidence="7">
    <location>
        <begin position="347"/>
        <end position="365"/>
    </location>
</feature>
<dbReference type="PANTHER" id="PTHR23504:SF1">
    <property type="entry name" value="GH21943P-RELATED"/>
    <property type="match status" value="1"/>
</dbReference>
<dbReference type="GO" id="GO:0022857">
    <property type="term" value="F:transmembrane transporter activity"/>
    <property type="evidence" value="ECO:0007669"/>
    <property type="project" value="InterPro"/>
</dbReference>
<keyword evidence="3 7" id="KW-0812">Transmembrane</keyword>
<dbReference type="InterPro" id="IPR036259">
    <property type="entry name" value="MFS_trans_sf"/>
</dbReference>
<dbReference type="EMBL" id="BDGG01000002">
    <property type="protein sequence ID" value="GAU93733.1"/>
    <property type="molecule type" value="Genomic_DNA"/>
</dbReference>
<dbReference type="InterPro" id="IPR011701">
    <property type="entry name" value="MFS"/>
</dbReference>
<dbReference type="PROSITE" id="PS50850">
    <property type="entry name" value="MFS"/>
    <property type="match status" value="1"/>
</dbReference>
<dbReference type="Gene3D" id="1.20.1250.20">
    <property type="entry name" value="MFS general substrate transporter like domains"/>
    <property type="match status" value="1"/>
</dbReference>
<dbReference type="AlphaFoldDB" id="A0A1D1V4P9"/>
<feature type="compositionally biased region" description="Polar residues" evidence="6">
    <location>
        <begin position="27"/>
        <end position="36"/>
    </location>
</feature>
<dbReference type="PRINTS" id="PR01035">
    <property type="entry name" value="TCRTETA"/>
</dbReference>
<feature type="transmembrane region" description="Helical" evidence="7">
    <location>
        <begin position="73"/>
        <end position="95"/>
    </location>
</feature>
<dbReference type="InterPro" id="IPR005829">
    <property type="entry name" value="Sugar_transporter_CS"/>
</dbReference>
<accession>A0A1D1V4P9</accession>
<evidence type="ECO:0000313" key="9">
    <source>
        <dbReference type="EMBL" id="GAU93733.1"/>
    </source>
</evidence>
<evidence type="ECO:0000256" key="1">
    <source>
        <dbReference type="ARBA" id="ARBA00004141"/>
    </source>
</evidence>
<feature type="transmembrane region" description="Helical" evidence="7">
    <location>
        <begin position="371"/>
        <end position="393"/>
    </location>
</feature>
<feature type="transmembrane region" description="Helical" evidence="7">
    <location>
        <begin position="140"/>
        <end position="156"/>
    </location>
</feature>
<feature type="transmembrane region" description="Helical" evidence="7">
    <location>
        <begin position="280"/>
        <end position="305"/>
    </location>
</feature>
<dbReference type="Pfam" id="PF07690">
    <property type="entry name" value="MFS_1"/>
    <property type="match status" value="1"/>
</dbReference>
<protein>
    <recommendedName>
        <fullName evidence="8">Major facilitator superfamily (MFS) profile domain-containing protein</fullName>
    </recommendedName>
</protein>
<comment type="caution">
    <text evidence="9">The sequence shown here is derived from an EMBL/GenBank/DDBJ whole genome shotgun (WGS) entry which is preliminary data.</text>
</comment>
<dbReference type="PANTHER" id="PTHR23504">
    <property type="entry name" value="MAJOR FACILITATOR SUPERFAMILY DOMAIN-CONTAINING PROTEIN 10"/>
    <property type="match status" value="1"/>
</dbReference>
<evidence type="ECO:0000259" key="8">
    <source>
        <dbReference type="PROSITE" id="PS50850"/>
    </source>
</evidence>
<evidence type="ECO:0000256" key="7">
    <source>
        <dbReference type="SAM" id="Phobius"/>
    </source>
</evidence>
<name>A0A1D1V4P9_RAMVA</name>
<evidence type="ECO:0000256" key="5">
    <source>
        <dbReference type="ARBA" id="ARBA00023136"/>
    </source>
</evidence>
<keyword evidence="2" id="KW-0813">Transport</keyword>
<gene>
    <name evidence="9" type="primary">RvY_05625-1</name>
    <name evidence="9" type="synonym">RvY_05625.1</name>
    <name evidence="9" type="ORF">RvY_05625</name>
</gene>
<feature type="domain" description="Major facilitator superfamily (MFS) profile" evidence="8">
    <location>
        <begin position="72"/>
        <end position="504"/>
    </location>
</feature>
<evidence type="ECO:0000256" key="4">
    <source>
        <dbReference type="ARBA" id="ARBA00022989"/>
    </source>
</evidence>
<evidence type="ECO:0000256" key="6">
    <source>
        <dbReference type="SAM" id="MobiDB-lite"/>
    </source>
</evidence>
<sequence>MFASEPDEQITVIADDVPDRSKKRDSVSSYRSTRQNPLMKKAKKLLARLLKNHRNILKDSRKGSSFIFGEPSVYHALVVIFLEFFAWGLLTSPMISVLNKTFPEDTFLMNGIIMGIKGILSFLSAPLIGTLSDSWGRKTFLLVTVFFTCLPIPFMIVSPGWYFGMISMSGVFAVTFSVVFAYVADITDEQERSSAYGLVSATFAASLVTSPALGAILGDMYGDEVVVALATAVAILDVLFILSFVPESLPEKARFANASNFSWDVADPCSNLRKIGNDRVILIVCLTTFLSYLAEAGQVSCIFVYLRLVVGFSPETIAGYIAFVGILSVIAQTTVLTILMKSIGSKNTIIVGLVFEAFQLAWYGFAQQTWMMWAAGSLAAVCSIAYPATSAYVSNYTEADKQGLVQGIITGIRGLCNGLGPAVYGLIFSLFHVNLNEHKEKVKPVAAHPITMLYHNLTTESSLPTTAVPVHNLRSSFLPGPAFAFGALLVCLALFVAAFIPELVILERPRRPKMVTPTMSFVAPEAGEDDDIEVYRKEGLSKAEGAPLMDFRQI</sequence>
<keyword evidence="10" id="KW-1185">Reference proteome</keyword>
<evidence type="ECO:0000256" key="3">
    <source>
        <dbReference type="ARBA" id="ARBA00022692"/>
    </source>
</evidence>
<feature type="transmembrane region" description="Helical" evidence="7">
    <location>
        <begin position="317"/>
        <end position="340"/>
    </location>
</feature>
<dbReference type="SUPFAM" id="SSF103473">
    <property type="entry name" value="MFS general substrate transporter"/>
    <property type="match status" value="1"/>
</dbReference>
<feature type="region of interest" description="Disordered" evidence="6">
    <location>
        <begin position="1"/>
        <end position="36"/>
    </location>
</feature>
<dbReference type="CDD" id="cd17387">
    <property type="entry name" value="MFS_MFSD14"/>
    <property type="match status" value="1"/>
</dbReference>
<keyword evidence="4 7" id="KW-1133">Transmembrane helix</keyword>
<feature type="transmembrane region" description="Helical" evidence="7">
    <location>
        <begin position="107"/>
        <end position="128"/>
    </location>
</feature>
<dbReference type="InterPro" id="IPR001958">
    <property type="entry name" value="Tet-R_TetA/multi-R_MdtG-like"/>
</dbReference>
<reference evidence="9 10" key="1">
    <citation type="journal article" date="2016" name="Nat. Commun.">
        <title>Extremotolerant tardigrade genome and improved radiotolerance of human cultured cells by tardigrade-unique protein.</title>
        <authorList>
            <person name="Hashimoto T."/>
            <person name="Horikawa D.D."/>
            <person name="Saito Y."/>
            <person name="Kuwahara H."/>
            <person name="Kozuka-Hata H."/>
            <person name="Shin-I T."/>
            <person name="Minakuchi Y."/>
            <person name="Ohishi K."/>
            <person name="Motoyama A."/>
            <person name="Aizu T."/>
            <person name="Enomoto A."/>
            <person name="Kondo K."/>
            <person name="Tanaka S."/>
            <person name="Hara Y."/>
            <person name="Koshikawa S."/>
            <person name="Sagara H."/>
            <person name="Miura T."/>
            <person name="Yokobori S."/>
            <person name="Miyagawa K."/>
            <person name="Suzuki Y."/>
            <person name="Kubo T."/>
            <person name="Oyama M."/>
            <person name="Kohara Y."/>
            <person name="Fujiyama A."/>
            <person name="Arakawa K."/>
            <person name="Katayama T."/>
            <person name="Toyoda A."/>
            <person name="Kunieda T."/>
        </authorList>
    </citation>
    <scope>NUCLEOTIDE SEQUENCE [LARGE SCALE GENOMIC DNA]</scope>
    <source>
        <strain evidence="9 10">YOKOZUNA-1</strain>
    </source>
</reference>
<keyword evidence="5 7" id="KW-0472">Membrane</keyword>
<dbReference type="GO" id="GO:0016020">
    <property type="term" value="C:membrane"/>
    <property type="evidence" value="ECO:0007669"/>
    <property type="project" value="UniProtKB-SubCell"/>
</dbReference>
<dbReference type="Proteomes" id="UP000186922">
    <property type="component" value="Unassembled WGS sequence"/>
</dbReference>
<dbReference type="InterPro" id="IPR020846">
    <property type="entry name" value="MFS_dom"/>
</dbReference>
<dbReference type="PROSITE" id="PS00216">
    <property type="entry name" value="SUGAR_TRANSPORT_1"/>
    <property type="match status" value="1"/>
</dbReference>
<feature type="transmembrane region" description="Helical" evidence="7">
    <location>
        <begin position="414"/>
        <end position="433"/>
    </location>
</feature>
<dbReference type="STRING" id="947166.A0A1D1V4P9"/>
<evidence type="ECO:0000313" key="10">
    <source>
        <dbReference type="Proteomes" id="UP000186922"/>
    </source>
</evidence>
<feature type="compositionally biased region" description="Basic and acidic residues" evidence="6">
    <location>
        <begin position="17"/>
        <end position="26"/>
    </location>
</feature>